<keyword evidence="5" id="KW-0732">Signal</keyword>
<keyword evidence="8" id="KW-0472">Membrane</keyword>
<comment type="caution">
    <text evidence="11">Lacks conserved residue(s) required for the propagation of feature annotation.</text>
</comment>
<feature type="disulfide bond" evidence="11">
    <location>
        <begin position="197"/>
        <end position="261"/>
    </location>
</feature>
<feature type="disulfide bond" evidence="11">
    <location>
        <begin position="210"/>
        <end position="271"/>
    </location>
</feature>
<feature type="domain" description="SRCR" evidence="12">
    <location>
        <begin position="1"/>
        <end position="70"/>
    </location>
</feature>
<evidence type="ECO:0000256" key="2">
    <source>
        <dbReference type="ARBA" id="ARBA00004613"/>
    </source>
</evidence>
<evidence type="ECO:0000256" key="9">
    <source>
        <dbReference type="ARBA" id="ARBA00023157"/>
    </source>
</evidence>
<dbReference type="PRINTS" id="PR00258">
    <property type="entry name" value="SPERACTRCPTR"/>
</dbReference>
<dbReference type="Pfam" id="PF00530">
    <property type="entry name" value="SRCR"/>
    <property type="match status" value="3"/>
</dbReference>
<dbReference type="Gene3D" id="2.60.40.10">
    <property type="entry name" value="Immunoglobulins"/>
    <property type="match status" value="1"/>
</dbReference>
<feature type="disulfide bond" evidence="11">
    <location>
        <begin position="241"/>
        <end position="251"/>
    </location>
</feature>
<dbReference type="FunFam" id="3.10.250.10:FF:000006">
    <property type="entry name" value="neurotrypsin isoform X2"/>
    <property type="match status" value="1"/>
</dbReference>
<protein>
    <recommendedName>
        <fullName evidence="16">SRCR domain-containing protein</fullName>
    </recommendedName>
</protein>
<dbReference type="PROSITE" id="PS00420">
    <property type="entry name" value="SRCR_1"/>
    <property type="match status" value="2"/>
</dbReference>
<dbReference type="AlphaFoldDB" id="A0A8B9H1T7"/>
<feature type="domain" description="Ig-like" evidence="13">
    <location>
        <begin position="77"/>
        <end position="160"/>
    </location>
</feature>
<evidence type="ECO:0000256" key="5">
    <source>
        <dbReference type="ARBA" id="ARBA00022729"/>
    </source>
</evidence>
<sequence length="380" mass="40925">MKDAEVVCRQVGCSRALNATRSAHVVDGSGPTFFDDVDCTGHESNLTSCSQRGRGITNCSHSEDAGVICSDDVLQSPVLTLISSDSTVVSGEPVSFRCAIRNPTSMSVHMHLFKDGVSIKSQEAKSTTTFTLTVDTLDQGQYSCGYSYQKNNSIMSSSWSNSIGITVAGLNVRLVNGTGSCSGRVEVYYRGRWGTVCDDDWGINDADVVCRQMGCGTALLAHRSAHFGQGTGPILLDNVLCSGSESSIRECHHNGFGRNDCNHGEDAGVTCSDNIRLVNGTGACNGRVEINHHGQWGTVCGDNWDMKDAEVVCRQVGCGRAVSITLVREMDQYYWMMLAVLDKKTTSLVALKEVLELPTVVTVKMLVLSAQMSCRALYSP</sequence>
<evidence type="ECO:0000256" key="10">
    <source>
        <dbReference type="ARBA" id="ARBA00023180"/>
    </source>
</evidence>
<evidence type="ECO:0000313" key="14">
    <source>
        <dbReference type="Ensembl" id="ENSAMXP00005006606.1"/>
    </source>
</evidence>
<feature type="domain" description="SRCR" evidence="12">
    <location>
        <begin position="275"/>
        <end position="323"/>
    </location>
</feature>
<keyword evidence="7" id="KW-1133">Transmembrane helix</keyword>
<dbReference type="PANTHER" id="PTHR48071:SF15">
    <property type="entry name" value="SRCR DOMAIN-CONTAINING PROTEIN"/>
    <property type="match status" value="1"/>
</dbReference>
<dbReference type="InterPro" id="IPR013783">
    <property type="entry name" value="Ig-like_fold"/>
</dbReference>
<dbReference type="InterPro" id="IPR007110">
    <property type="entry name" value="Ig-like_dom"/>
</dbReference>
<dbReference type="SMART" id="SM00202">
    <property type="entry name" value="SR"/>
    <property type="match status" value="3"/>
</dbReference>
<name>A0A8B9H1T7_ASTMX</name>
<keyword evidence="10" id="KW-0325">Glycoprotein</keyword>
<dbReference type="Gene3D" id="3.10.250.10">
    <property type="entry name" value="SRCR-like domain"/>
    <property type="match status" value="3"/>
</dbReference>
<organism evidence="14 15">
    <name type="scientific">Astyanax mexicanus</name>
    <name type="common">Blind cave fish</name>
    <name type="synonym">Astyanax fasciatus mexicanus</name>
    <dbReference type="NCBI Taxonomy" id="7994"/>
    <lineage>
        <taxon>Eukaryota</taxon>
        <taxon>Metazoa</taxon>
        <taxon>Chordata</taxon>
        <taxon>Craniata</taxon>
        <taxon>Vertebrata</taxon>
        <taxon>Euteleostomi</taxon>
        <taxon>Actinopterygii</taxon>
        <taxon>Neopterygii</taxon>
        <taxon>Teleostei</taxon>
        <taxon>Ostariophysi</taxon>
        <taxon>Characiformes</taxon>
        <taxon>Characoidei</taxon>
        <taxon>Acestrorhamphidae</taxon>
        <taxon>Acestrorhamphinae</taxon>
        <taxon>Astyanax</taxon>
    </lineage>
</organism>
<keyword evidence="6" id="KW-0677">Repeat</keyword>
<evidence type="ECO:0000256" key="7">
    <source>
        <dbReference type="ARBA" id="ARBA00022989"/>
    </source>
</evidence>
<dbReference type="SUPFAM" id="SSF56487">
    <property type="entry name" value="SRCR-like"/>
    <property type="match status" value="3"/>
</dbReference>
<evidence type="ECO:0000313" key="15">
    <source>
        <dbReference type="Proteomes" id="UP000694621"/>
    </source>
</evidence>
<feature type="domain" description="SRCR" evidence="12">
    <location>
        <begin position="172"/>
        <end position="272"/>
    </location>
</feature>
<accession>A0A8B9H1T7</accession>
<dbReference type="FunFam" id="3.10.250.10:FF:000016">
    <property type="entry name" value="Scavenger receptor cysteine-rich protein type 12"/>
    <property type="match status" value="1"/>
</dbReference>
<dbReference type="Ensembl" id="ENSAMXT00005007471.1">
    <property type="protein sequence ID" value="ENSAMXP00005006606.1"/>
    <property type="gene ID" value="ENSAMXG00005003932.1"/>
</dbReference>
<evidence type="ECO:0000259" key="12">
    <source>
        <dbReference type="PROSITE" id="PS50287"/>
    </source>
</evidence>
<dbReference type="PROSITE" id="PS50287">
    <property type="entry name" value="SRCR_2"/>
    <property type="match status" value="3"/>
</dbReference>
<evidence type="ECO:0000256" key="1">
    <source>
        <dbReference type="ARBA" id="ARBA00004167"/>
    </source>
</evidence>
<feature type="disulfide bond" evidence="11">
    <location>
        <begin position="39"/>
        <end position="49"/>
    </location>
</feature>
<evidence type="ECO:0000256" key="3">
    <source>
        <dbReference type="ARBA" id="ARBA00022525"/>
    </source>
</evidence>
<dbReference type="Pfam" id="PF13895">
    <property type="entry name" value="Ig_2"/>
    <property type="match status" value="1"/>
</dbReference>
<dbReference type="InterPro" id="IPR036772">
    <property type="entry name" value="SRCR-like_dom_sf"/>
</dbReference>
<dbReference type="GO" id="GO:0016020">
    <property type="term" value="C:membrane"/>
    <property type="evidence" value="ECO:0007669"/>
    <property type="project" value="UniProtKB-SubCell"/>
</dbReference>
<feature type="disulfide bond" evidence="11">
    <location>
        <begin position="8"/>
        <end position="69"/>
    </location>
</feature>
<evidence type="ECO:0000259" key="13">
    <source>
        <dbReference type="PROSITE" id="PS50835"/>
    </source>
</evidence>
<evidence type="ECO:0000256" key="11">
    <source>
        <dbReference type="PROSITE-ProRule" id="PRU00196"/>
    </source>
</evidence>
<dbReference type="PANTHER" id="PTHR48071">
    <property type="entry name" value="SRCR DOMAIN-CONTAINING PROTEIN"/>
    <property type="match status" value="1"/>
</dbReference>
<reference evidence="14" key="1">
    <citation type="submission" date="2025-08" db="UniProtKB">
        <authorList>
            <consortium name="Ensembl"/>
        </authorList>
    </citation>
    <scope>IDENTIFICATION</scope>
</reference>
<dbReference type="InterPro" id="IPR001190">
    <property type="entry name" value="SRCR"/>
</dbReference>
<dbReference type="PROSITE" id="PS50835">
    <property type="entry name" value="IG_LIKE"/>
    <property type="match status" value="1"/>
</dbReference>
<evidence type="ECO:0000256" key="4">
    <source>
        <dbReference type="ARBA" id="ARBA00022692"/>
    </source>
</evidence>
<evidence type="ECO:0000256" key="6">
    <source>
        <dbReference type="ARBA" id="ARBA00022737"/>
    </source>
</evidence>
<keyword evidence="4" id="KW-0812">Transmembrane</keyword>
<evidence type="ECO:0008006" key="16">
    <source>
        <dbReference type="Google" id="ProtNLM"/>
    </source>
</evidence>
<dbReference type="InterPro" id="IPR036179">
    <property type="entry name" value="Ig-like_dom_sf"/>
</dbReference>
<dbReference type="FunFam" id="3.10.250.10:FF:000057">
    <property type="entry name" value="Uncharacterized protein"/>
    <property type="match status" value="1"/>
</dbReference>
<dbReference type="SUPFAM" id="SSF48726">
    <property type="entry name" value="Immunoglobulin"/>
    <property type="match status" value="1"/>
</dbReference>
<proteinExistence type="predicted"/>
<evidence type="ECO:0000256" key="8">
    <source>
        <dbReference type="ARBA" id="ARBA00023136"/>
    </source>
</evidence>
<keyword evidence="9 11" id="KW-1015">Disulfide bond</keyword>
<dbReference type="Proteomes" id="UP000694621">
    <property type="component" value="Unplaced"/>
</dbReference>
<keyword evidence="3" id="KW-0964">Secreted</keyword>
<comment type="subcellular location">
    <subcellularLocation>
        <location evidence="1">Membrane</location>
        <topology evidence="1">Single-pass membrane protein</topology>
    </subcellularLocation>
    <subcellularLocation>
        <location evidence="2">Secreted</location>
    </subcellularLocation>
</comment>